<dbReference type="InterPro" id="IPR029753">
    <property type="entry name" value="D-isomer_DH_CS"/>
</dbReference>
<dbReference type="AlphaFoldDB" id="A0A8J2XKD2"/>
<name>A0A8J2XKD2_9MICO</name>
<dbReference type="InterPro" id="IPR006140">
    <property type="entry name" value="D-isomer_DH_NAD-bd"/>
</dbReference>
<dbReference type="InterPro" id="IPR006139">
    <property type="entry name" value="D-isomer_2_OHA_DH_cat_dom"/>
</dbReference>
<dbReference type="PROSITE" id="PS00670">
    <property type="entry name" value="D_2_HYDROXYACID_DH_2"/>
    <property type="match status" value="1"/>
</dbReference>
<evidence type="ECO:0000256" key="3">
    <source>
        <dbReference type="ARBA" id="ARBA00023027"/>
    </source>
</evidence>
<dbReference type="Pfam" id="PF00389">
    <property type="entry name" value="2-Hacid_dh"/>
    <property type="match status" value="1"/>
</dbReference>
<evidence type="ECO:0000259" key="6">
    <source>
        <dbReference type="Pfam" id="PF02826"/>
    </source>
</evidence>
<dbReference type="InterPro" id="IPR029752">
    <property type="entry name" value="D-isomer_DH_CS1"/>
</dbReference>
<comment type="caution">
    <text evidence="7">The sequence shown here is derived from an EMBL/GenBank/DDBJ whole genome shotgun (WGS) entry which is preliminary data.</text>
</comment>
<evidence type="ECO:0008006" key="9">
    <source>
        <dbReference type="Google" id="ProtNLM"/>
    </source>
</evidence>
<evidence type="ECO:0000259" key="5">
    <source>
        <dbReference type="Pfam" id="PF00389"/>
    </source>
</evidence>
<evidence type="ECO:0000256" key="4">
    <source>
        <dbReference type="RuleBase" id="RU003719"/>
    </source>
</evidence>
<dbReference type="PANTHER" id="PTHR43761:SF1">
    <property type="entry name" value="D-ISOMER SPECIFIC 2-HYDROXYACID DEHYDROGENASE CATALYTIC DOMAIN-CONTAINING PROTEIN-RELATED"/>
    <property type="match status" value="1"/>
</dbReference>
<gene>
    <name evidence="7" type="ORF">GCM10011333_14660</name>
</gene>
<protein>
    <recommendedName>
        <fullName evidence="9">D-3-phosphoglycerate dehydrogenase</fullName>
    </recommendedName>
</protein>
<dbReference type="CDD" id="cd12173">
    <property type="entry name" value="PGDH_4"/>
    <property type="match status" value="1"/>
</dbReference>
<organism evidence="7 8">
    <name type="scientific">Sediminivirga luteola</name>
    <dbReference type="NCBI Taxonomy" id="1774748"/>
    <lineage>
        <taxon>Bacteria</taxon>
        <taxon>Bacillati</taxon>
        <taxon>Actinomycetota</taxon>
        <taxon>Actinomycetes</taxon>
        <taxon>Micrococcales</taxon>
        <taxon>Brevibacteriaceae</taxon>
        <taxon>Sediminivirga</taxon>
    </lineage>
</organism>
<sequence length="324" mass="33489">MPERAGGPERLVVGLGPVPPSAVEPVLGDVVFVPEPGPEELAAAEGAIVRASVTVGETELAAMPRLRVLARTGVGYERVDVEAAARRGIPVAITPGSNTNAVAEGAFAHMLHLVKQLGPLTALIRDGGWDERAAIPVGDLEDATLGIIGYGRIGRRVHHLADAFGMRVRAYDPAAEVPGGIRAGTLEELLRGADVVTLHVPLLPATRHLIDAAALELMRPGAVLVNVSRGGLLDEDAVLAALESGRLAGAGLDAFDPEPPAPHPLHQHPRVVLTPHVMGLSRRAAHATFVDAARAVRAVLDGGTPAAVVTPASSSAPDHPPRPV</sequence>
<dbReference type="InterPro" id="IPR050418">
    <property type="entry name" value="D-iso_2-hydroxyacid_DH_PdxB"/>
</dbReference>
<keyword evidence="2 4" id="KW-0560">Oxidoreductase</keyword>
<feature type="domain" description="D-isomer specific 2-hydroxyacid dehydrogenase catalytic" evidence="5">
    <location>
        <begin position="20"/>
        <end position="309"/>
    </location>
</feature>
<dbReference type="RefSeq" id="WP_188550278.1">
    <property type="nucleotide sequence ID" value="NZ_BMFY01000005.1"/>
</dbReference>
<dbReference type="PROSITE" id="PS00065">
    <property type="entry name" value="D_2_HYDROXYACID_DH_1"/>
    <property type="match status" value="1"/>
</dbReference>
<evidence type="ECO:0000256" key="1">
    <source>
        <dbReference type="ARBA" id="ARBA00005854"/>
    </source>
</evidence>
<dbReference type="SUPFAM" id="SSF52283">
    <property type="entry name" value="Formate/glycerate dehydrogenase catalytic domain-like"/>
    <property type="match status" value="1"/>
</dbReference>
<dbReference type="EMBL" id="BMFY01000005">
    <property type="protein sequence ID" value="GGA12828.1"/>
    <property type="molecule type" value="Genomic_DNA"/>
</dbReference>
<dbReference type="GO" id="GO:0016616">
    <property type="term" value="F:oxidoreductase activity, acting on the CH-OH group of donors, NAD or NADP as acceptor"/>
    <property type="evidence" value="ECO:0007669"/>
    <property type="project" value="InterPro"/>
</dbReference>
<dbReference type="SUPFAM" id="SSF51735">
    <property type="entry name" value="NAD(P)-binding Rossmann-fold domains"/>
    <property type="match status" value="1"/>
</dbReference>
<keyword evidence="3" id="KW-0520">NAD</keyword>
<dbReference type="PANTHER" id="PTHR43761">
    <property type="entry name" value="D-ISOMER SPECIFIC 2-HYDROXYACID DEHYDROGENASE FAMILY PROTEIN (AFU_ORTHOLOGUE AFUA_1G13630)"/>
    <property type="match status" value="1"/>
</dbReference>
<accession>A0A8J2XKD2</accession>
<dbReference type="Proteomes" id="UP000616114">
    <property type="component" value="Unassembled WGS sequence"/>
</dbReference>
<reference evidence="7" key="1">
    <citation type="journal article" date="2014" name="Int. J. Syst. Evol. Microbiol.">
        <title>Complete genome sequence of Corynebacterium casei LMG S-19264T (=DSM 44701T), isolated from a smear-ripened cheese.</title>
        <authorList>
            <consortium name="US DOE Joint Genome Institute (JGI-PGF)"/>
            <person name="Walter F."/>
            <person name="Albersmeier A."/>
            <person name="Kalinowski J."/>
            <person name="Ruckert C."/>
        </authorList>
    </citation>
    <scope>NUCLEOTIDE SEQUENCE</scope>
    <source>
        <strain evidence="7">CGMCC 1.12785</strain>
    </source>
</reference>
<keyword evidence="8" id="KW-1185">Reference proteome</keyword>
<evidence type="ECO:0000313" key="8">
    <source>
        <dbReference type="Proteomes" id="UP000616114"/>
    </source>
</evidence>
<proteinExistence type="inferred from homology"/>
<dbReference type="PROSITE" id="PS00671">
    <property type="entry name" value="D_2_HYDROXYACID_DH_3"/>
    <property type="match status" value="1"/>
</dbReference>
<evidence type="ECO:0000313" key="7">
    <source>
        <dbReference type="EMBL" id="GGA12828.1"/>
    </source>
</evidence>
<comment type="similarity">
    <text evidence="1 4">Belongs to the D-isomer specific 2-hydroxyacid dehydrogenase family.</text>
</comment>
<dbReference type="GO" id="GO:0051287">
    <property type="term" value="F:NAD binding"/>
    <property type="evidence" value="ECO:0007669"/>
    <property type="project" value="InterPro"/>
</dbReference>
<feature type="domain" description="D-isomer specific 2-hydroxyacid dehydrogenase NAD-binding" evidence="6">
    <location>
        <begin position="107"/>
        <end position="277"/>
    </location>
</feature>
<evidence type="ECO:0000256" key="2">
    <source>
        <dbReference type="ARBA" id="ARBA00023002"/>
    </source>
</evidence>
<dbReference type="FunFam" id="3.40.50.720:FF:000203">
    <property type="entry name" value="D-3-phosphoglycerate dehydrogenase (SerA)"/>
    <property type="match status" value="1"/>
</dbReference>
<dbReference type="Gene3D" id="3.40.50.720">
    <property type="entry name" value="NAD(P)-binding Rossmann-like Domain"/>
    <property type="match status" value="2"/>
</dbReference>
<dbReference type="InterPro" id="IPR036291">
    <property type="entry name" value="NAD(P)-bd_dom_sf"/>
</dbReference>
<reference evidence="7" key="2">
    <citation type="submission" date="2020-09" db="EMBL/GenBank/DDBJ databases">
        <authorList>
            <person name="Sun Q."/>
            <person name="Zhou Y."/>
        </authorList>
    </citation>
    <scope>NUCLEOTIDE SEQUENCE</scope>
    <source>
        <strain evidence="7">CGMCC 1.12785</strain>
    </source>
</reference>
<dbReference type="Pfam" id="PF02826">
    <property type="entry name" value="2-Hacid_dh_C"/>
    <property type="match status" value="1"/>
</dbReference>